<reference evidence="1 2" key="1">
    <citation type="journal article" date="2014" name="Microbiology">
        <title>Unravelling the complete genome sequence of Advenella mimigardefordensis strain DPN7T and novel insights in the catabolism of the xenobiotic polythioester precursor 3,3'-dithiodipropionate.</title>
        <authorList>
            <person name="Wubbeler J.H."/>
            <person name="Hiessl S."/>
            <person name="Schuldes J."/>
            <person name="Thurmer A."/>
            <person name="Daniel R."/>
            <person name="Steinbuchel A."/>
        </authorList>
    </citation>
    <scope>NUCLEOTIDE SEQUENCE [LARGE SCALE GENOMIC DNA]</scope>
    <source>
        <strain evidence="2">DSM 17166 / LMG 22922 / DPN7</strain>
    </source>
</reference>
<dbReference type="RefSeq" id="WP_025371010.1">
    <property type="nucleotide sequence ID" value="NZ_CP003915.1"/>
</dbReference>
<keyword evidence="2" id="KW-1185">Reference proteome</keyword>
<dbReference type="eggNOG" id="COG4185">
    <property type="taxonomic scope" value="Bacteria"/>
</dbReference>
<organism evidence="1 2">
    <name type="scientific">Advenella mimigardefordensis (strain DSM 17166 / LMG 22922 / DPN7)</name>
    <dbReference type="NCBI Taxonomy" id="1247726"/>
    <lineage>
        <taxon>Bacteria</taxon>
        <taxon>Pseudomonadati</taxon>
        <taxon>Pseudomonadota</taxon>
        <taxon>Betaproteobacteria</taxon>
        <taxon>Burkholderiales</taxon>
        <taxon>Alcaligenaceae</taxon>
    </lineage>
</organism>
<dbReference type="AlphaFoldDB" id="W0PAG3"/>
<dbReference type="SUPFAM" id="SSF52540">
    <property type="entry name" value="P-loop containing nucleoside triphosphate hydrolases"/>
    <property type="match status" value="1"/>
</dbReference>
<dbReference type="KEGG" id="amim:MIM_c03080"/>
<protein>
    <recommendedName>
        <fullName evidence="3">UDP-N-acetylglucosamine kinase</fullName>
    </recommendedName>
</protein>
<sequence>MPRIIVLAGVNGAGKSSVGGQYLQSFGMNWYNPDAMARLYRAHARIQPTIEEANAYAWRYGYSKLQGAIANKLSYSFETTLGGESITQLLKVAAQTHELHVLYCGLESIELHIERVRRRVSEGGHAIPESAIRKRWVGSRQHLIDLMPYLTSLRVFDNSAEQDPVKYLPSMRRIIKIENQRLIVPDESDVTALRHLPGWARPIAMRALLGFAD</sequence>
<name>W0PAG3_ADVMD</name>
<proteinExistence type="predicted"/>
<dbReference type="InterPro" id="IPR027417">
    <property type="entry name" value="P-loop_NTPase"/>
</dbReference>
<evidence type="ECO:0000313" key="2">
    <source>
        <dbReference type="Proteomes" id="UP000019095"/>
    </source>
</evidence>
<gene>
    <name evidence="1" type="ORF">MIM_c03080</name>
</gene>
<accession>W0PAG3</accession>
<evidence type="ECO:0008006" key="3">
    <source>
        <dbReference type="Google" id="ProtNLM"/>
    </source>
</evidence>
<dbReference type="STRING" id="1247726.MIM_c03080"/>
<dbReference type="Gene3D" id="3.40.50.300">
    <property type="entry name" value="P-loop containing nucleotide triphosphate hydrolases"/>
    <property type="match status" value="1"/>
</dbReference>
<dbReference type="EMBL" id="CP003915">
    <property type="protein sequence ID" value="AHG62410.1"/>
    <property type="molecule type" value="Genomic_DNA"/>
</dbReference>
<dbReference type="HOGENOM" id="CLU_094497_2_1_4"/>
<dbReference type="PANTHER" id="PTHR39206">
    <property type="entry name" value="SLL8004 PROTEIN"/>
    <property type="match status" value="1"/>
</dbReference>
<dbReference type="Proteomes" id="UP000019095">
    <property type="component" value="Chromosome"/>
</dbReference>
<evidence type="ECO:0000313" key="1">
    <source>
        <dbReference type="EMBL" id="AHG62410.1"/>
    </source>
</evidence>
<dbReference type="PANTHER" id="PTHR39206:SF1">
    <property type="entry name" value="SLL8004 PROTEIN"/>
    <property type="match status" value="1"/>
</dbReference>
<dbReference type="OrthoDB" id="9791543at2"/>